<sequence length="159" mass="18773">MHSYDLNILCCLHFAQPLLSNDLRFHIFSLYADHCRLIHKINQNKPFQGTSKFAKRRRAKRYNRCFNCGAYIMDEHRCKLHTSRAQSDVLAVIHEGPAKLYAERSYRPHSDAAQLIESDILYIKTLKLYGLTQASHWVYRVLDVDKDTHDCWYYSTYLA</sequence>
<reference evidence="1" key="1">
    <citation type="submission" date="2015-05" db="EMBL/GenBank/DDBJ databases">
        <title>Molecular detection of Garlic virus D from Onion in Indian Punjab.</title>
        <authorList>
            <person name="Khan I."/>
            <person name="Sharma A."/>
        </authorList>
    </citation>
    <scope>NUCLEOTIDE SEQUENCE</scope>
    <source>
        <strain evidence="1">Ludhiana</strain>
    </source>
</reference>
<dbReference type="Pfam" id="PF05515">
    <property type="entry name" value="Viral_NABP"/>
    <property type="match status" value="1"/>
</dbReference>
<evidence type="ECO:0000313" key="1">
    <source>
        <dbReference type="EMBL" id="ALM61640.1"/>
    </source>
</evidence>
<protein>
    <submittedName>
        <fullName evidence="1">Nucleic acid binding protein</fullName>
    </submittedName>
</protein>
<dbReference type="EMBL" id="KR534889">
    <property type="protein sequence ID" value="ALM61640.1"/>
    <property type="molecule type" value="Genomic_RNA"/>
</dbReference>
<organism evidence="1">
    <name type="scientific">Garlic virus D</name>
    <dbReference type="NCBI Taxonomy" id="12430"/>
    <lineage>
        <taxon>Viruses</taxon>
        <taxon>Riboviria</taxon>
        <taxon>Orthornavirae</taxon>
        <taxon>Kitrinoviricota</taxon>
        <taxon>Alsuviricetes</taxon>
        <taxon>Tymovirales</taxon>
        <taxon>Alphaflexiviridae</taxon>
        <taxon>Allexivirus</taxon>
        <taxon>Acarallexivirus</taxon>
        <taxon>Allexivirus deltallii</taxon>
    </lineage>
</organism>
<feature type="non-terminal residue" evidence="1">
    <location>
        <position position="159"/>
    </location>
</feature>
<proteinExistence type="predicted"/>
<name>A0A0S1WDH0_9VIRU</name>
<dbReference type="InterPro" id="IPR008891">
    <property type="entry name" value="Viral_NABP"/>
</dbReference>
<accession>A0A0S1WDH0</accession>